<sequence length="85" mass="9513">MGKHDPLTDRQRVARHRAKLRAQGLRPKQFWLPDLGDPRIRSEIAGQCRKVSQHAETAEAQDLIDAIIGEMLVDIEASEDEAKGA</sequence>
<proteinExistence type="predicted"/>
<dbReference type="RefSeq" id="WP_011413651.1">
    <property type="nucleotide sequence ID" value="NC_007722.1"/>
</dbReference>
<organism evidence="1 2">
    <name type="scientific">Erythrobacter litoralis (strain HTCC2594)</name>
    <dbReference type="NCBI Taxonomy" id="314225"/>
    <lineage>
        <taxon>Bacteria</taxon>
        <taxon>Pseudomonadati</taxon>
        <taxon>Pseudomonadota</taxon>
        <taxon>Alphaproteobacteria</taxon>
        <taxon>Sphingomonadales</taxon>
        <taxon>Erythrobacteraceae</taxon>
        <taxon>Erythrobacter/Porphyrobacter group</taxon>
        <taxon>Erythrobacter</taxon>
    </lineage>
</organism>
<dbReference type="Pfam" id="PF11455">
    <property type="entry name" value="MazE-like"/>
    <property type="match status" value="1"/>
</dbReference>
<evidence type="ECO:0008006" key="3">
    <source>
        <dbReference type="Google" id="ProtNLM"/>
    </source>
</evidence>
<accession>Q2NC16</accession>
<dbReference type="HOGENOM" id="CLU_192109_1_0_5"/>
<dbReference type="InterPro" id="IPR021558">
    <property type="entry name" value="MazE-like"/>
</dbReference>
<evidence type="ECO:0000313" key="1">
    <source>
        <dbReference type="EMBL" id="ABC62775.1"/>
    </source>
</evidence>
<protein>
    <recommendedName>
        <fullName evidence="3">DUF3018 family protein</fullName>
    </recommendedName>
</protein>
<evidence type="ECO:0000313" key="2">
    <source>
        <dbReference type="Proteomes" id="UP000008808"/>
    </source>
</evidence>
<gene>
    <name evidence="1" type="ordered locus">ELI_03415</name>
</gene>
<dbReference type="KEGG" id="eli:ELI_03415"/>
<dbReference type="Proteomes" id="UP000008808">
    <property type="component" value="Chromosome"/>
</dbReference>
<dbReference type="STRING" id="314225.ELI_03415"/>
<keyword evidence="2" id="KW-1185">Reference proteome</keyword>
<name>Q2NC16_ERYLH</name>
<dbReference type="OrthoDB" id="3734119at2"/>
<reference evidence="2" key="1">
    <citation type="journal article" date="2009" name="J. Bacteriol.">
        <title>Complete genome sequence of Erythrobacter litoralis HTCC2594.</title>
        <authorList>
            <person name="Oh H.M."/>
            <person name="Giovannoni S.J."/>
            <person name="Ferriera S."/>
            <person name="Johnson J."/>
            <person name="Cho J.C."/>
        </authorList>
    </citation>
    <scope>NUCLEOTIDE SEQUENCE [LARGE SCALE GENOMIC DNA]</scope>
    <source>
        <strain evidence="2">HTCC2594</strain>
    </source>
</reference>
<dbReference type="EMBL" id="CP000157">
    <property type="protein sequence ID" value="ABC62775.1"/>
    <property type="molecule type" value="Genomic_DNA"/>
</dbReference>
<dbReference type="AlphaFoldDB" id="Q2NC16"/>